<evidence type="ECO:0000313" key="3">
    <source>
        <dbReference type="EMBL" id="MBP5857142.1"/>
    </source>
</evidence>
<feature type="region of interest" description="Disordered" evidence="1">
    <location>
        <begin position="215"/>
        <end position="238"/>
    </location>
</feature>
<feature type="domain" description="SH3b" evidence="2">
    <location>
        <begin position="241"/>
        <end position="305"/>
    </location>
</feature>
<dbReference type="EMBL" id="JAGMWN010000003">
    <property type="protein sequence ID" value="MBP5857142.1"/>
    <property type="molecule type" value="Genomic_DNA"/>
</dbReference>
<dbReference type="SMART" id="SM00287">
    <property type="entry name" value="SH3b"/>
    <property type="match status" value="1"/>
</dbReference>
<reference evidence="3" key="1">
    <citation type="submission" date="2021-04" db="EMBL/GenBank/DDBJ databases">
        <authorList>
            <person name="Zhang D.-C."/>
        </authorList>
    </citation>
    <scope>NUCLEOTIDE SEQUENCE</scope>
    <source>
        <strain evidence="3">CGMCC 1.15697</strain>
    </source>
</reference>
<evidence type="ECO:0000256" key="1">
    <source>
        <dbReference type="SAM" id="MobiDB-lite"/>
    </source>
</evidence>
<feature type="compositionally biased region" description="Polar residues" evidence="1">
    <location>
        <begin position="221"/>
        <end position="231"/>
    </location>
</feature>
<comment type="caution">
    <text evidence="3">The sequence shown here is derived from an EMBL/GenBank/DDBJ whole genome shotgun (WGS) entry which is preliminary data.</text>
</comment>
<dbReference type="Proteomes" id="UP000672602">
    <property type="component" value="Unassembled WGS sequence"/>
</dbReference>
<dbReference type="PROSITE" id="PS51781">
    <property type="entry name" value="SH3B"/>
    <property type="match status" value="1"/>
</dbReference>
<proteinExistence type="predicted"/>
<keyword evidence="4" id="KW-1185">Reference proteome</keyword>
<evidence type="ECO:0000313" key="4">
    <source>
        <dbReference type="Proteomes" id="UP000672602"/>
    </source>
</evidence>
<dbReference type="Pfam" id="PF08239">
    <property type="entry name" value="SH3_3"/>
    <property type="match status" value="1"/>
</dbReference>
<name>A0A8J7V2P7_9PROT</name>
<accession>A0A8J7V2P7</accession>
<protein>
    <submittedName>
        <fullName evidence="3">SH3 domain-containing protein</fullName>
    </submittedName>
</protein>
<evidence type="ECO:0000259" key="2">
    <source>
        <dbReference type="PROSITE" id="PS51781"/>
    </source>
</evidence>
<dbReference type="AlphaFoldDB" id="A0A8J7V2P7"/>
<dbReference type="Gene3D" id="2.30.30.40">
    <property type="entry name" value="SH3 Domains"/>
    <property type="match status" value="1"/>
</dbReference>
<gene>
    <name evidence="3" type="ORF">KAJ83_08980</name>
</gene>
<dbReference type="RefSeq" id="WP_210681702.1">
    <property type="nucleotide sequence ID" value="NZ_JAGMWN010000003.1"/>
</dbReference>
<organism evidence="3 4">
    <name type="scientific">Marivibrio halodurans</name>
    <dbReference type="NCBI Taxonomy" id="2039722"/>
    <lineage>
        <taxon>Bacteria</taxon>
        <taxon>Pseudomonadati</taxon>
        <taxon>Pseudomonadota</taxon>
        <taxon>Alphaproteobacteria</taxon>
        <taxon>Rhodospirillales</taxon>
        <taxon>Rhodospirillaceae</taxon>
        <taxon>Marivibrio</taxon>
    </lineage>
</organism>
<dbReference type="InterPro" id="IPR003646">
    <property type="entry name" value="SH3-like_bac-type"/>
</dbReference>
<sequence>MSALLVGGMVLSSGCQTADSLTRELGLRQIASDDLCGRHSEELRGSKSYFERNIVQGAVIGAVGGALIGALITGDVGGALRGGLVGAAAGAGGGYLSARQREAEDRASLTRTVYQDSARESAQVVRALNSFSAARQCRIQTAERVKRDFKAGRLTREQAQQALDTERARYNDDITTVRAIGARVDERHQELVAAAETLSSGDPEARELLAEAKAAEREAWSNPNLQTSESVSAPPPGADGYPVRRYAETNLNVRAAPSAGSERLTLLQGGQGVLVLAPASDGWATVQLDDGRRAYVAAQFLRDDSGTVQVASNASVEPTLASLTRSVPNDASVETKTVGVMFEGREKRLELERLARRAEREEDTVFSLDG</sequence>